<dbReference type="Proteomes" id="UP000664658">
    <property type="component" value="Unassembled WGS sequence"/>
</dbReference>
<comment type="caution">
    <text evidence="2">The sequence shown here is derived from an EMBL/GenBank/DDBJ whole genome shotgun (WGS) entry which is preliminary data.</text>
</comment>
<evidence type="ECO:0000313" key="3">
    <source>
        <dbReference type="Proteomes" id="UP000664658"/>
    </source>
</evidence>
<organism evidence="2 3">
    <name type="scientific">Plesiomonas shigelloides</name>
    <name type="common">Aeromonas shigelloides</name>
    <dbReference type="NCBI Taxonomy" id="703"/>
    <lineage>
        <taxon>Bacteria</taxon>
        <taxon>Pseudomonadati</taxon>
        <taxon>Pseudomonadota</taxon>
        <taxon>Gammaproteobacteria</taxon>
        <taxon>Enterobacterales</taxon>
        <taxon>Enterobacteriaceae</taxon>
        <taxon>Plesiomonas</taxon>
    </lineage>
</organism>
<evidence type="ECO:0000313" key="2">
    <source>
        <dbReference type="EMBL" id="MBO1109075.1"/>
    </source>
</evidence>
<gene>
    <name evidence="2" type="ORF">J2R62_12800</name>
</gene>
<feature type="signal peptide" evidence="1">
    <location>
        <begin position="1"/>
        <end position="23"/>
    </location>
</feature>
<sequence>MKYYQCRGLALFFLLLATGCSQWPPHGVGGMAERRPTQLPSPYDSPDNRHNIEKIIAYNKEVENKLHLIRPQLQQCMPGRLMQLDQQSILIHRELYARLWYDTLYNIDRLDKNIQQTTSDLNQLQQKTGCGKSAGYTLSKWSLL</sequence>
<dbReference type="PROSITE" id="PS51257">
    <property type="entry name" value="PROKAR_LIPOPROTEIN"/>
    <property type="match status" value="1"/>
</dbReference>
<accession>A0A8I2B5L2</accession>
<feature type="chain" id="PRO_5034486579" description="Lipoprotein" evidence="1">
    <location>
        <begin position="24"/>
        <end position="144"/>
    </location>
</feature>
<proteinExistence type="predicted"/>
<dbReference type="RefSeq" id="WP_207542359.1">
    <property type="nucleotide sequence ID" value="NZ_JAFNAA010000014.1"/>
</dbReference>
<evidence type="ECO:0000256" key="1">
    <source>
        <dbReference type="SAM" id="SignalP"/>
    </source>
</evidence>
<protein>
    <recommendedName>
        <fullName evidence="4">Lipoprotein</fullName>
    </recommendedName>
</protein>
<reference evidence="2" key="1">
    <citation type="submission" date="2021-03" db="EMBL/GenBank/DDBJ databases">
        <title>Plesiomonas shigelloides zfcc0051, isolated from zebrafish feces.</title>
        <authorList>
            <person name="Vanderhoek Z."/>
            <person name="Gaulke C."/>
        </authorList>
    </citation>
    <scope>NUCLEOTIDE SEQUENCE</scope>
    <source>
        <strain evidence="2">Zfcc0051</strain>
    </source>
</reference>
<dbReference type="AlphaFoldDB" id="A0A8I2B5L2"/>
<evidence type="ECO:0008006" key="4">
    <source>
        <dbReference type="Google" id="ProtNLM"/>
    </source>
</evidence>
<name>A0A8I2B5L2_PLESH</name>
<dbReference type="EMBL" id="JAFNAA010000014">
    <property type="protein sequence ID" value="MBO1109075.1"/>
    <property type="molecule type" value="Genomic_DNA"/>
</dbReference>
<keyword evidence="1" id="KW-0732">Signal</keyword>